<evidence type="ECO:0000256" key="3">
    <source>
        <dbReference type="ARBA" id="ARBA00021310"/>
    </source>
</evidence>
<dbReference type="GO" id="GO:0006310">
    <property type="term" value="P:DNA recombination"/>
    <property type="evidence" value="ECO:0007669"/>
    <property type="project" value="UniProtKB-UniRule"/>
</dbReference>
<dbReference type="SUPFAM" id="SSF50249">
    <property type="entry name" value="Nucleic acid-binding proteins"/>
    <property type="match status" value="1"/>
</dbReference>
<comment type="function">
    <text evidence="1 8">Involved in DNA repair and RecF pathway recombination.</text>
</comment>
<gene>
    <name evidence="8" type="primary">recO</name>
    <name evidence="10" type="ORF">HELGO_WM31640</name>
</gene>
<dbReference type="InterPro" id="IPR037278">
    <property type="entry name" value="ARFGAP/RecO"/>
</dbReference>
<dbReference type="InterPro" id="IPR022572">
    <property type="entry name" value="DNA_rep/recomb_RecO_N"/>
</dbReference>
<evidence type="ECO:0000256" key="5">
    <source>
        <dbReference type="ARBA" id="ARBA00023172"/>
    </source>
</evidence>
<dbReference type="InterPro" id="IPR003717">
    <property type="entry name" value="RecO"/>
</dbReference>
<comment type="similarity">
    <text evidence="2 8">Belongs to the RecO family.</text>
</comment>
<dbReference type="Gene3D" id="1.20.1440.120">
    <property type="entry name" value="Recombination protein O, C-terminal domain"/>
    <property type="match status" value="1"/>
</dbReference>
<evidence type="ECO:0000256" key="4">
    <source>
        <dbReference type="ARBA" id="ARBA00022763"/>
    </source>
</evidence>
<reference evidence="10" key="1">
    <citation type="submission" date="2020-01" db="EMBL/GenBank/DDBJ databases">
        <authorList>
            <person name="Meier V. D."/>
            <person name="Meier V D."/>
        </authorList>
    </citation>
    <scope>NUCLEOTIDE SEQUENCE</scope>
    <source>
        <strain evidence="10">HLG_WM_MAG_09</strain>
    </source>
</reference>
<dbReference type="Pfam" id="PF11967">
    <property type="entry name" value="RecO_N"/>
    <property type="match status" value="1"/>
</dbReference>
<dbReference type="InterPro" id="IPR012340">
    <property type="entry name" value="NA-bd_OB-fold"/>
</dbReference>
<evidence type="ECO:0000313" key="10">
    <source>
        <dbReference type="EMBL" id="CAA6807724.1"/>
    </source>
</evidence>
<dbReference type="SUPFAM" id="SSF57863">
    <property type="entry name" value="ArfGap/RecO-like zinc finger"/>
    <property type="match status" value="1"/>
</dbReference>
<evidence type="ECO:0000259" key="9">
    <source>
        <dbReference type="Pfam" id="PF11967"/>
    </source>
</evidence>
<protein>
    <recommendedName>
        <fullName evidence="3 8">DNA repair protein RecO</fullName>
    </recommendedName>
    <alternativeName>
        <fullName evidence="7 8">Recombination protein O</fullName>
    </alternativeName>
</protein>
<evidence type="ECO:0000256" key="6">
    <source>
        <dbReference type="ARBA" id="ARBA00023204"/>
    </source>
</evidence>
<dbReference type="NCBIfam" id="TIGR00613">
    <property type="entry name" value="reco"/>
    <property type="match status" value="1"/>
</dbReference>
<evidence type="ECO:0000256" key="7">
    <source>
        <dbReference type="ARBA" id="ARBA00033409"/>
    </source>
</evidence>
<name>A0A6S6SYV6_9GAMM</name>
<dbReference type="GO" id="GO:0006302">
    <property type="term" value="P:double-strand break repair"/>
    <property type="evidence" value="ECO:0007669"/>
    <property type="project" value="TreeGrafter"/>
</dbReference>
<dbReference type="EMBL" id="CACVAT010000110">
    <property type="protein sequence ID" value="CAA6807724.1"/>
    <property type="molecule type" value="Genomic_DNA"/>
</dbReference>
<dbReference type="PANTHER" id="PTHR33991:SF1">
    <property type="entry name" value="DNA REPAIR PROTEIN RECO"/>
    <property type="match status" value="1"/>
</dbReference>
<keyword evidence="6 8" id="KW-0234">DNA repair</keyword>
<keyword evidence="5 8" id="KW-0233">DNA recombination</keyword>
<dbReference type="GO" id="GO:0043590">
    <property type="term" value="C:bacterial nucleoid"/>
    <property type="evidence" value="ECO:0007669"/>
    <property type="project" value="TreeGrafter"/>
</dbReference>
<accession>A0A6S6SYV6</accession>
<dbReference type="Gene3D" id="2.40.50.140">
    <property type="entry name" value="Nucleic acid-binding proteins"/>
    <property type="match status" value="1"/>
</dbReference>
<dbReference type="Pfam" id="PF02565">
    <property type="entry name" value="RecO_C"/>
    <property type="match status" value="1"/>
</dbReference>
<keyword evidence="4 8" id="KW-0227">DNA damage</keyword>
<dbReference type="InterPro" id="IPR042242">
    <property type="entry name" value="RecO_C"/>
</dbReference>
<evidence type="ECO:0000256" key="8">
    <source>
        <dbReference type="HAMAP-Rule" id="MF_00201"/>
    </source>
</evidence>
<dbReference type="PANTHER" id="PTHR33991">
    <property type="entry name" value="DNA REPAIR PROTEIN RECO"/>
    <property type="match status" value="1"/>
</dbReference>
<evidence type="ECO:0000256" key="2">
    <source>
        <dbReference type="ARBA" id="ARBA00007452"/>
    </source>
</evidence>
<feature type="domain" description="DNA replication/recombination mediator RecO N-terminal" evidence="9">
    <location>
        <begin position="8"/>
        <end position="74"/>
    </location>
</feature>
<sequence length="245" mass="27912">MPSAQSLTYILRRNAYRDNSLLLDCFSEATGRITLVTRFSKRQSNRVKGMMEPFRLLDTRWTGRGEVLTLNHAEEKRRYSLKGAALIQATYLNELILRLFQPMLPLPELFTRYRQLLHLLQEGGNILALMLFELDALAACGHEFGLWQDDANGQVIQPELNYHFQPERGLFPLRQPASHFELPNNLNAQSGVLISGELLIGLRNPETMADSQWTALRSVLDRMLSLQLAGKTLYARQLLDTSGLN</sequence>
<dbReference type="AlphaFoldDB" id="A0A6S6SYV6"/>
<evidence type="ECO:0000256" key="1">
    <source>
        <dbReference type="ARBA" id="ARBA00003065"/>
    </source>
</evidence>
<dbReference type="HAMAP" id="MF_00201">
    <property type="entry name" value="RecO"/>
    <property type="match status" value="1"/>
</dbReference>
<proteinExistence type="inferred from homology"/>
<organism evidence="10">
    <name type="scientific">uncultured Thiotrichaceae bacterium</name>
    <dbReference type="NCBI Taxonomy" id="298394"/>
    <lineage>
        <taxon>Bacteria</taxon>
        <taxon>Pseudomonadati</taxon>
        <taxon>Pseudomonadota</taxon>
        <taxon>Gammaproteobacteria</taxon>
        <taxon>Thiotrichales</taxon>
        <taxon>Thiotrichaceae</taxon>
        <taxon>environmental samples</taxon>
    </lineage>
</organism>